<dbReference type="InterPro" id="IPR022398">
    <property type="entry name" value="Peptidase_S8_His-AS"/>
</dbReference>
<keyword evidence="4 8" id="KW-0378">Hydrolase</keyword>
<keyword evidence="6" id="KW-0865">Zymogen</keyword>
<dbReference type="GO" id="GO:0006508">
    <property type="term" value="P:proteolysis"/>
    <property type="evidence" value="ECO:0007669"/>
    <property type="project" value="UniProtKB-KW"/>
</dbReference>
<dbReference type="InterPro" id="IPR010259">
    <property type="entry name" value="S8pro/Inhibitor_I9"/>
</dbReference>
<dbReference type="PRINTS" id="PR00723">
    <property type="entry name" value="SUBTILISIN"/>
</dbReference>
<dbReference type="PANTHER" id="PTHR43806">
    <property type="entry name" value="PEPTIDASE S8"/>
    <property type="match status" value="1"/>
</dbReference>
<feature type="domain" description="Inhibitor I9" evidence="12">
    <location>
        <begin position="42"/>
        <end position="135"/>
    </location>
</feature>
<dbReference type="CDD" id="cd04077">
    <property type="entry name" value="Peptidases_S8_PCSK9_ProteinaseK_like"/>
    <property type="match status" value="1"/>
</dbReference>
<evidence type="ECO:0000256" key="4">
    <source>
        <dbReference type="ARBA" id="ARBA00022801"/>
    </source>
</evidence>
<dbReference type="STRING" id="2594813.A0A395N0Y1"/>
<evidence type="ECO:0000256" key="5">
    <source>
        <dbReference type="ARBA" id="ARBA00022825"/>
    </source>
</evidence>
<feature type="region of interest" description="Disordered" evidence="9">
    <location>
        <begin position="1125"/>
        <end position="1179"/>
    </location>
</feature>
<keyword evidence="7" id="KW-0325">Glycoprotein</keyword>
<dbReference type="PANTHER" id="PTHR43806:SF11">
    <property type="entry name" value="CEREVISIN-RELATED"/>
    <property type="match status" value="1"/>
</dbReference>
<comment type="similarity">
    <text evidence="1 8">Belongs to the peptidase S8 family.</text>
</comment>
<evidence type="ECO:0000256" key="1">
    <source>
        <dbReference type="ARBA" id="ARBA00011073"/>
    </source>
</evidence>
<dbReference type="InterPro" id="IPR023828">
    <property type="entry name" value="Peptidase_S8_Ser-AS"/>
</dbReference>
<feature type="compositionally biased region" description="Polar residues" evidence="9">
    <location>
        <begin position="1370"/>
        <end position="1389"/>
    </location>
</feature>
<feature type="active site" description="Charge relay system" evidence="8">
    <location>
        <position position="226"/>
    </location>
</feature>
<feature type="region of interest" description="Disordered" evidence="9">
    <location>
        <begin position="978"/>
        <end position="1005"/>
    </location>
</feature>
<feature type="region of interest" description="Disordered" evidence="9">
    <location>
        <begin position="1365"/>
        <end position="1441"/>
    </location>
</feature>
<sequence length="1527" mass="166632">MKSALTLSVAAVASAASFSVGTIHDKAAPILSSVDAETIPDSYIVKFKDHVDEKAAGNHHMWVQDIHNQGETERLELRKRSLSFTDKTFSGMKHTFDIGEAFKGYAGHFDESMIEKLRNHPDVEYIERDTLVHTMVPVTNDKVTTMDKCDSETERQAPWGLARISHRNTLNFGTFNKYLYSADGGEGVDAYIVDTGTNVEHVDFEGRAHWGATIPSGDPDEDGNGHGTHCSGTVAGKKYGVAKKANVYAVKVLRSNGSGSMSDVVKGVEFAATSHLEQKKKAKDGKRKGFKGSVANMSLGGGKTQALDAAVNAAVRTGVHFAVAAGNDNADACNYSPAAASEPVTVGASALDDSRAYFSNYGKCTDIFAPGLNIQSTWKGSKHAVNTISGTSMASPHIAGLLAYYLSLQPAEDSEYALASITPKKLKENLISVATENALSDIPSDTPNLLAWNGGGCSDYKKIVEAGGYKVNSAAPSSRVEEIKHAVEQEVEVVSDKLTTGAKQLGSKAEKFSKKIHELVDEELEQFIKELNLSFHLVNLCSFLATLDDCSECQFTSIVAAMSSSLVLPGVITNSTIHHSVASRIFITTHSRKTNRRPLSRSKSTNSVVRRPIHDFESIDPAEAARDANIAAVLSYQRAQDRPRSEGMSLPHDPASFYLDRSDGTSSVIRHSPQRTDSAMSRNGTSDISRRRSVRFTGPSAAPRRNIASRANGGRDSPAKATSKFSLTRRYLETLQPPDACYNPQDDVDSISSSYKKVRKSRSMMTSSNLATGGVSTRDWSANNDMRPRSSPLPPKNNENEPPKNARSQTSALRAVASMSFLKSRRKMAASQASDRVEDNDAVLRLARERFRQIQEEEEKKKQQSALLRPKTRESEASTVLRKSLRNSSNNSTAVASTFSTNSASVSKQHGIRNTARKVSHGLRSKLRGLFGKGKSEDAEQEGYEQCVADRDSDGESCLHAGDTDAAEEASMFRVTSHIPSLHDVPSNQQLRSRKGSMESFGDVDHCVSDDRSRVTSWTNSMTNTVTSQGTLGDRERQRLSVIRESGTHVASPLHSTEPLQQQTRDMIAEMSINSERVYSALIERLGQKDTTERIENGSIATTENDFEKNRELCESMNKQWPHSTIRCVRPDDDMASNHERQSSTSSSATEVPEKDTNQISETIPAATPRHKIPWDWSDDNAENEHTSVLLNGLDPYKTISQRSSAFFASPDCHSFREPSPYRRALREMNSSDEMDGGLPGSQYLHSLSTLNLPARQDSNHSSEKDYHAADVESVYSLSADDATPLPTPRVADLLGPSPGRRYTRNQSPDIPIYVSAHEHQRDTSTASSVEWKTWLSSKVSKLEGPSTPRRNQDSGVLPLLGHVREGASMGSTPELRTSTNKRPSSRTPLGSVKGNIQAFPDSPTRTSRQIVIGYDENSAPNYNENTSDKETTPSIPRRSTLRAVPSMPSVVPRGNLIETGHGKEMQRMKSLNAIGYLTSTPEGLLTKRRSQPHAAGWKGSPSRSSPGVGARANAIPTGSPGPGRLR</sequence>
<organism evidence="13 14">
    <name type="scientific">Fusarium flagelliforme</name>
    <dbReference type="NCBI Taxonomy" id="2675880"/>
    <lineage>
        <taxon>Eukaryota</taxon>
        <taxon>Fungi</taxon>
        <taxon>Dikarya</taxon>
        <taxon>Ascomycota</taxon>
        <taxon>Pezizomycotina</taxon>
        <taxon>Sordariomycetes</taxon>
        <taxon>Hypocreomycetidae</taxon>
        <taxon>Hypocreales</taxon>
        <taxon>Nectriaceae</taxon>
        <taxon>Fusarium</taxon>
        <taxon>Fusarium incarnatum-equiseti species complex</taxon>
    </lineage>
</organism>
<name>A0A395N0Y1_9HYPO</name>
<keyword evidence="14" id="KW-1185">Reference proteome</keyword>
<dbReference type="Pfam" id="PF00082">
    <property type="entry name" value="Peptidase_S8"/>
    <property type="match status" value="1"/>
</dbReference>
<evidence type="ECO:0000259" key="11">
    <source>
        <dbReference type="Pfam" id="PF00082"/>
    </source>
</evidence>
<evidence type="ECO:0000256" key="6">
    <source>
        <dbReference type="ARBA" id="ARBA00023145"/>
    </source>
</evidence>
<keyword evidence="5 8" id="KW-0720">Serine protease</keyword>
<evidence type="ECO:0000256" key="7">
    <source>
        <dbReference type="ARBA" id="ARBA00023180"/>
    </source>
</evidence>
<evidence type="ECO:0000256" key="2">
    <source>
        <dbReference type="ARBA" id="ARBA00022670"/>
    </source>
</evidence>
<dbReference type="PROSITE" id="PS51892">
    <property type="entry name" value="SUBTILASE"/>
    <property type="match status" value="1"/>
</dbReference>
<dbReference type="InterPro" id="IPR037045">
    <property type="entry name" value="S8pro/Inhibitor_I9_sf"/>
</dbReference>
<feature type="signal peptide" evidence="10">
    <location>
        <begin position="1"/>
        <end position="15"/>
    </location>
</feature>
<feature type="region of interest" description="Disordered" evidence="9">
    <location>
        <begin position="855"/>
        <end position="961"/>
    </location>
</feature>
<evidence type="ECO:0000256" key="10">
    <source>
        <dbReference type="SAM" id="SignalP"/>
    </source>
</evidence>
<dbReference type="PROSITE" id="PS00137">
    <property type="entry name" value="SUBTILASE_HIS"/>
    <property type="match status" value="1"/>
</dbReference>
<keyword evidence="3 10" id="KW-0732">Signal</keyword>
<feature type="domain" description="Peptidase S8/S53" evidence="11">
    <location>
        <begin position="192"/>
        <end position="437"/>
    </location>
</feature>
<feature type="region of interest" description="Disordered" evidence="9">
    <location>
        <begin position="1485"/>
        <end position="1527"/>
    </location>
</feature>
<reference evidence="13 14" key="1">
    <citation type="journal article" date="2018" name="PLoS Pathog.">
        <title>Evolution of structural diversity of trichothecenes, a family of toxins produced by plant pathogenic and entomopathogenic fungi.</title>
        <authorList>
            <person name="Proctor R.H."/>
            <person name="McCormick S.P."/>
            <person name="Kim H.S."/>
            <person name="Cardoza R.E."/>
            <person name="Stanley A.M."/>
            <person name="Lindo L."/>
            <person name="Kelly A."/>
            <person name="Brown D.W."/>
            <person name="Lee T."/>
            <person name="Vaughan M.M."/>
            <person name="Alexander N.J."/>
            <person name="Busman M."/>
            <person name="Gutierrez S."/>
        </authorList>
    </citation>
    <scope>NUCLEOTIDE SEQUENCE [LARGE SCALE GENOMIC DNA]</scope>
    <source>
        <strain evidence="13 14">NRRL 13405</strain>
    </source>
</reference>
<evidence type="ECO:0000313" key="14">
    <source>
        <dbReference type="Proteomes" id="UP000265631"/>
    </source>
</evidence>
<dbReference type="SUPFAM" id="SSF54897">
    <property type="entry name" value="Protease propeptides/inhibitors"/>
    <property type="match status" value="1"/>
</dbReference>
<evidence type="ECO:0000256" key="9">
    <source>
        <dbReference type="SAM" id="MobiDB-lite"/>
    </source>
</evidence>
<dbReference type="InterPro" id="IPR036852">
    <property type="entry name" value="Peptidase_S8/S53_dom_sf"/>
</dbReference>
<dbReference type="GO" id="GO:0019863">
    <property type="term" value="F:IgE binding"/>
    <property type="evidence" value="ECO:0007669"/>
    <property type="project" value="UniProtKB-ARBA"/>
</dbReference>
<accession>A0A395N0Y1</accession>
<evidence type="ECO:0000313" key="13">
    <source>
        <dbReference type="EMBL" id="RFN53814.1"/>
    </source>
</evidence>
<feature type="active site" description="Charge relay system" evidence="8">
    <location>
        <position position="194"/>
    </location>
</feature>
<dbReference type="Gene3D" id="3.30.70.80">
    <property type="entry name" value="Peptidase S8 propeptide/proteinase inhibitor I9"/>
    <property type="match status" value="1"/>
</dbReference>
<evidence type="ECO:0000256" key="3">
    <source>
        <dbReference type="ARBA" id="ARBA00022729"/>
    </source>
</evidence>
<feature type="active site" description="Charge relay system" evidence="8">
    <location>
        <position position="392"/>
    </location>
</feature>
<feature type="region of interest" description="Disordered" evidence="9">
    <location>
        <begin position="1280"/>
        <end position="1308"/>
    </location>
</feature>
<feature type="compositionally biased region" description="Low complexity" evidence="9">
    <location>
        <begin position="887"/>
        <end position="907"/>
    </location>
</feature>
<feature type="compositionally biased region" description="Basic residues" evidence="9">
    <location>
        <begin position="915"/>
        <end position="927"/>
    </location>
</feature>
<dbReference type="FunFam" id="3.30.70.80:FF:000006">
    <property type="entry name" value="Autophagic serine protease Alp2"/>
    <property type="match status" value="1"/>
</dbReference>
<evidence type="ECO:0000256" key="8">
    <source>
        <dbReference type="PROSITE-ProRule" id="PRU01240"/>
    </source>
</evidence>
<feature type="compositionally biased region" description="Polar residues" evidence="9">
    <location>
        <begin position="764"/>
        <end position="784"/>
    </location>
</feature>
<dbReference type="GO" id="GO:0004252">
    <property type="term" value="F:serine-type endopeptidase activity"/>
    <property type="evidence" value="ECO:0007669"/>
    <property type="project" value="UniProtKB-UniRule"/>
</dbReference>
<feature type="compositionally biased region" description="Polar residues" evidence="9">
    <location>
        <begin position="664"/>
        <end position="687"/>
    </location>
</feature>
<dbReference type="FunFam" id="3.40.50.200:FF:000007">
    <property type="entry name" value="Subtilisin-like serine protease"/>
    <property type="match status" value="1"/>
</dbReference>
<dbReference type="SUPFAM" id="SSF52743">
    <property type="entry name" value="Subtilisin-like"/>
    <property type="match status" value="1"/>
</dbReference>
<protein>
    <submittedName>
        <fullName evidence="13">Uncharacterized protein</fullName>
    </submittedName>
</protein>
<comment type="caution">
    <text evidence="13">The sequence shown here is derived from an EMBL/GenBank/DDBJ whole genome shotgun (WGS) entry which is preliminary data.</text>
</comment>
<dbReference type="InterPro" id="IPR050131">
    <property type="entry name" value="Peptidase_S8_subtilisin-like"/>
</dbReference>
<feature type="compositionally biased region" description="Basic and acidic residues" evidence="9">
    <location>
        <begin position="1129"/>
        <end position="1142"/>
    </location>
</feature>
<dbReference type="Pfam" id="PF05922">
    <property type="entry name" value="Inhibitor_I9"/>
    <property type="match status" value="1"/>
</dbReference>
<gene>
    <name evidence="13" type="ORF">FIE12Z_1848</name>
</gene>
<dbReference type="Proteomes" id="UP000265631">
    <property type="component" value="Unassembled WGS sequence"/>
</dbReference>
<dbReference type="Gene3D" id="3.40.50.200">
    <property type="entry name" value="Peptidase S8/S53 domain"/>
    <property type="match status" value="1"/>
</dbReference>
<feature type="region of interest" description="Disordered" evidence="9">
    <location>
        <begin position="1340"/>
        <end position="1359"/>
    </location>
</feature>
<keyword evidence="2 8" id="KW-0645">Protease</keyword>
<proteinExistence type="inferred from homology"/>
<dbReference type="InterPro" id="IPR015500">
    <property type="entry name" value="Peptidase_S8_subtilisin-rel"/>
</dbReference>
<feature type="region of interest" description="Disordered" evidence="9">
    <location>
        <begin position="758"/>
        <end position="811"/>
    </location>
</feature>
<dbReference type="EMBL" id="PXXK01000036">
    <property type="protein sequence ID" value="RFN53814.1"/>
    <property type="molecule type" value="Genomic_DNA"/>
</dbReference>
<dbReference type="InterPro" id="IPR034193">
    <property type="entry name" value="PCSK9_ProteinaseK-like"/>
</dbReference>
<evidence type="ECO:0000259" key="12">
    <source>
        <dbReference type="Pfam" id="PF05922"/>
    </source>
</evidence>
<dbReference type="PROSITE" id="PS00138">
    <property type="entry name" value="SUBTILASE_SER"/>
    <property type="match status" value="1"/>
</dbReference>
<feature type="chain" id="PRO_5017275836" evidence="10">
    <location>
        <begin position="16"/>
        <end position="1527"/>
    </location>
</feature>
<dbReference type="InterPro" id="IPR000209">
    <property type="entry name" value="Peptidase_S8/S53_dom"/>
</dbReference>
<feature type="region of interest" description="Disordered" evidence="9">
    <location>
        <begin position="640"/>
        <end position="722"/>
    </location>
</feature>